<keyword evidence="2 6" id="KW-0812">Transmembrane</keyword>
<evidence type="ECO:0000256" key="2">
    <source>
        <dbReference type="ARBA" id="ARBA00022692"/>
    </source>
</evidence>
<dbReference type="PROSITE" id="PS50850">
    <property type="entry name" value="MFS"/>
    <property type="match status" value="1"/>
</dbReference>
<accession>A0A8S1A9R2</accession>
<evidence type="ECO:0000313" key="8">
    <source>
        <dbReference type="EMBL" id="CAB3245486.1"/>
    </source>
</evidence>
<feature type="compositionally biased region" description="Low complexity" evidence="5">
    <location>
        <begin position="13"/>
        <end position="28"/>
    </location>
</feature>
<keyword evidence="3 6" id="KW-1133">Transmembrane helix</keyword>
<feature type="transmembrane region" description="Helical" evidence="6">
    <location>
        <begin position="227"/>
        <end position="246"/>
    </location>
</feature>
<feature type="compositionally biased region" description="Polar residues" evidence="5">
    <location>
        <begin position="29"/>
        <end position="59"/>
    </location>
</feature>
<feature type="transmembrane region" description="Helical" evidence="6">
    <location>
        <begin position="515"/>
        <end position="535"/>
    </location>
</feature>
<dbReference type="GO" id="GO:0016020">
    <property type="term" value="C:membrane"/>
    <property type="evidence" value="ECO:0007669"/>
    <property type="project" value="UniProtKB-SubCell"/>
</dbReference>
<feature type="transmembrane region" description="Helical" evidence="6">
    <location>
        <begin position="109"/>
        <end position="131"/>
    </location>
</feature>
<evidence type="ECO:0000256" key="1">
    <source>
        <dbReference type="ARBA" id="ARBA00004141"/>
    </source>
</evidence>
<dbReference type="InterPro" id="IPR005828">
    <property type="entry name" value="MFS_sugar_transport-like"/>
</dbReference>
<dbReference type="InterPro" id="IPR020846">
    <property type="entry name" value="MFS_dom"/>
</dbReference>
<comment type="subcellular location">
    <subcellularLocation>
        <location evidence="1">Membrane</location>
        <topology evidence="1">Multi-pass membrane protein</topology>
    </subcellularLocation>
</comment>
<keyword evidence="9" id="KW-1185">Reference proteome</keyword>
<gene>
    <name evidence="8" type="ORF">APLA_LOCUS10500</name>
</gene>
<dbReference type="PANTHER" id="PTHR24064">
    <property type="entry name" value="SOLUTE CARRIER FAMILY 22 MEMBER"/>
    <property type="match status" value="1"/>
</dbReference>
<comment type="caution">
    <text evidence="8">The sequence shown here is derived from an EMBL/GenBank/DDBJ whole genome shotgun (WGS) entry which is preliminary data.</text>
</comment>
<dbReference type="AlphaFoldDB" id="A0A8S1A9R2"/>
<organism evidence="8 9">
    <name type="scientific">Arctia plantaginis</name>
    <name type="common">Wood tiger moth</name>
    <name type="synonym">Phalaena plantaginis</name>
    <dbReference type="NCBI Taxonomy" id="874455"/>
    <lineage>
        <taxon>Eukaryota</taxon>
        <taxon>Metazoa</taxon>
        <taxon>Ecdysozoa</taxon>
        <taxon>Arthropoda</taxon>
        <taxon>Hexapoda</taxon>
        <taxon>Insecta</taxon>
        <taxon>Pterygota</taxon>
        <taxon>Neoptera</taxon>
        <taxon>Endopterygota</taxon>
        <taxon>Lepidoptera</taxon>
        <taxon>Glossata</taxon>
        <taxon>Ditrysia</taxon>
        <taxon>Noctuoidea</taxon>
        <taxon>Erebidae</taxon>
        <taxon>Arctiinae</taxon>
        <taxon>Arctia</taxon>
    </lineage>
</organism>
<dbReference type="Pfam" id="PF00083">
    <property type="entry name" value="Sugar_tr"/>
    <property type="match status" value="1"/>
</dbReference>
<name>A0A8S1A9R2_ARCPL</name>
<evidence type="ECO:0000313" key="9">
    <source>
        <dbReference type="Proteomes" id="UP000494106"/>
    </source>
</evidence>
<dbReference type="Gene3D" id="1.20.1250.20">
    <property type="entry name" value="MFS general substrate transporter like domains"/>
    <property type="match status" value="1"/>
</dbReference>
<dbReference type="Proteomes" id="UP000494106">
    <property type="component" value="Unassembled WGS sequence"/>
</dbReference>
<dbReference type="EMBL" id="CADEBC010000524">
    <property type="protein sequence ID" value="CAB3245486.1"/>
    <property type="molecule type" value="Genomic_DNA"/>
</dbReference>
<evidence type="ECO:0000256" key="5">
    <source>
        <dbReference type="SAM" id="MobiDB-lite"/>
    </source>
</evidence>
<feature type="transmembrane region" description="Helical" evidence="6">
    <location>
        <begin position="547"/>
        <end position="566"/>
    </location>
</feature>
<sequence length="659" mass="73307">MDNKAENVDKSDTSTQATPTTADQQTQTLPNSPLPTQETSTLHVDTESPPNDQLTSSSKSKQVLMFKDLPGPSKETSRSSKYSEDLELDADVLEDVLFYVGEMGLYQKLMFLSMMLFTTFASWVYLVQIFITVTPSKYWCKVSKLASLSMELRRNLSAPGAATGDWDKCHTFDIDWDQVLQTLTPPPPQTPKIPCPDGWEFEFTDIPYETVVSERGWVCNRATYAPTAQSIFFIGSLTGGVVFGWIADNLGRIPALIGSNLIGAIGGITTIYTSGLWDFIFCRFLVGMSYDNCFMIAYILILEYVGPGHRTWVANMPVAIFGGAASVCLPWLAYFVADWRVVLWITSLPMLTVIASPWFLPESVRWLVSRGRIDDAVKVVRRFERVNRSHVPDHVMDTFIATSKKLSTRKMESLYSLFQSMLLRTTMIYMVVVYSSNAVIYDTLVRIIEVLGLDFFVTFTLNEAIEIPSVLVLTLLLDRLGRRILTGGSLLVGSVVLFIATAVPKGPYRVALGVLARFLINLAFTVLCQWGTEILPTPFRGSGSSMLHMSGFAFSLISPFIVLSALDWPPLPLLIVSVWSIITASLSVLLPETKGQEMPQTITDAEKIIMNESLCKQPEVQQFKRALSQVVSTTVNDTVSRDPEGRISRLRLSVSGIGR</sequence>
<feature type="region of interest" description="Disordered" evidence="5">
    <location>
        <begin position="1"/>
        <end position="59"/>
    </location>
</feature>
<feature type="transmembrane region" description="Helical" evidence="6">
    <location>
        <begin position="284"/>
        <end position="305"/>
    </location>
</feature>
<dbReference type="SUPFAM" id="SSF103473">
    <property type="entry name" value="MFS general substrate transporter"/>
    <property type="match status" value="1"/>
</dbReference>
<feature type="transmembrane region" description="Helical" evidence="6">
    <location>
        <begin position="572"/>
        <end position="590"/>
    </location>
</feature>
<evidence type="ECO:0000259" key="7">
    <source>
        <dbReference type="PROSITE" id="PS50850"/>
    </source>
</evidence>
<feature type="transmembrane region" description="Helical" evidence="6">
    <location>
        <begin position="341"/>
        <end position="360"/>
    </location>
</feature>
<feature type="domain" description="Major facilitator superfamily (MFS) profile" evidence="7">
    <location>
        <begin position="114"/>
        <end position="595"/>
    </location>
</feature>
<evidence type="ECO:0000256" key="6">
    <source>
        <dbReference type="SAM" id="Phobius"/>
    </source>
</evidence>
<feature type="transmembrane region" description="Helical" evidence="6">
    <location>
        <begin position="455"/>
        <end position="477"/>
    </location>
</feature>
<evidence type="ECO:0000256" key="4">
    <source>
        <dbReference type="ARBA" id="ARBA00023136"/>
    </source>
</evidence>
<feature type="transmembrane region" description="Helical" evidence="6">
    <location>
        <begin position="253"/>
        <end position="272"/>
    </location>
</feature>
<protein>
    <recommendedName>
        <fullName evidence="7">Major facilitator superfamily (MFS) profile domain-containing protein</fullName>
    </recommendedName>
</protein>
<dbReference type="InterPro" id="IPR036259">
    <property type="entry name" value="MFS_trans_sf"/>
</dbReference>
<reference evidence="8 9" key="1">
    <citation type="submission" date="2020-04" db="EMBL/GenBank/DDBJ databases">
        <authorList>
            <person name="Wallbank WR R."/>
            <person name="Pardo Diaz C."/>
            <person name="Kozak K."/>
            <person name="Martin S."/>
            <person name="Jiggins C."/>
            <person name="Moest M."/>
            <person name="Warren A I."/>
            <person name="Byers J.R.P. K."/>
            <person name="Montejo-Kovacevich G."/>
            <person name="Yen C E."/>
        </authorList>
    </citation>
    <scope>NUCLEOTIDE SEQUENCE [LARGE SCALE GENOMIC DNA]</scope>
</reference>
<feature type="transmembrane region" description="Helical" evidence="6">
    <location>
        <begin position="414"/>
        <end position="435"/>
    </location>
</feature>
<feature type="transmembrane region" description="Helical" evidence="6">
    <location>
        <begin position="312"/>
        <end position="335"/>
    </location>
</feature>
<feature type="transmembrane region" description="Helical" evidence="6">
    <location>
        <begin position="484"/>
        <end position="503"/>
    </location>
</feature>
<proteinExistence type="predicted"/>
<dbReference type="GO" id="GO:0022857">
    <property type="term" value="F:transmembrane transporter activity"/>
    <property type="evidence" value="ECO:0007669"/>
    <property type="project" value="InterPro"/>
</dbReference>
<dbReference type="OrthoDB" id="6133115at2759"/>
<feature type="compositionally biased region" description="Basic and acidic residues" evidence="5">
    <location>
        <begin position="1"/>
        <end position="12"/>
    </location>
</feature>
<keyword evidence="4 6" id="KW-0472">Membrane</keyword>
<evidence type="ECO:0000256" key="3">
    <source>
        <dbReference type="ARBA" id="ARBA00022989"/>
    </source>
</evidence>